<dbReference type="Pfam" id="PF03413">
    <property type="entry name" value="PepSY"/>
    <property type="match status" value="1"/>
</dbReference>
<dbReference type="InterPro" id="IPR041401">
    <property type="entry name" value="TseB-like_dom"/>
</dbReference>
<dbReference type="SUPFAM" id="SSF54403">
    <property type="entry name" value="Cystatin/monellin"/>
    <property type="match status" value="2"/>
</dbReference>
<sequence length="149" mass="16923">MKKWIIGISILLLVFVGYVIASFYIGMNYKKTEEEKAVAIALNKGGLVSVSDYYLYHGQETYSVVVGKDDEGTEYVIWIPKDLKKASVKKMKYKDGVSESEIVAIVNEKYNPKQIVSVKIGIKNSSPIWEVTYKDSEDNLVFADFDFKK</sequence>
<evidence type="ECO:0000313" key="3">
    <source>
        <dbReference type="EMBL" id="MBD3110423.1"/>
    </source>
</evidence>
<dbReference type="InterPro" id="IPR046350">
    <property type="entry name" value="Cystatin_sf"/>
</dbReference>
<name>A0A927HEF3_9BACI</name>
<accession>A0A927HEF3</accession>
<dbReference type="RefSeq" id="WP_190999955.1">
    <property type="nucleotide sequence ID" value="NZ_JACXSI010000069.1"/>
</dbReference>
<evidence type="ECO:0000259" key="2">
    <source>
        <dbReference type="Pfam" id="PF17881"/>
    </source>
</evidence>
<evidence type="ECO:0000313" key="4">
    <source>
        <dbReference type="Proteomes" id="UP000602076"/>
    </source>
</evidence>
<organism evidence="3 4">
    <name type="scientific">Peribacillus faecalis</name>
    <dbReference type="NCBI Taxonomy" id="2772559"/>
    <lineage>
        <taxon>Bacteria</taxon>
        <taxon>Bacillati</taxon>
        <taxon>Bacillota</taxon>
        <taxon>Bacilli</taxon>
        <taxon>Bacillales</taxon>
        <taxon>Bacillaceae</taxon>
        <taxon>Peribacillus</taxon>
    </lineage>
</organism>
<dbReference type="Proteomes" id="UP000602076">
    <property type="component" value="Unassembled WGS sequence"/>
</dbReference>
<evidence type="ECO:0000259" key="1">
    <source>
        <dbReference type="Pfam" id="PF03413"/>
    </source>
</evidence>
<reference evidence="3" key="1">
    <citation type="submission" date="2020-09" db="EMBL/GenBank/DDBJ databases">
        <title>Bacillus faecalis sp. nov., a moderately halophilic bacterium isolated from cow faeces.</title>
        <authorList>
            <person name="Jiang L."/>
            <person name="Lee J."/>
        </authorList>
    </citation>
    <scope>NUCLEOTIDE SEQUENCE</scope>
    <source>
        <strain evidence="3">AGMB 02131</strain>
    </source>
</reference>
<feature type="domain" description="PepSY" evidence="1">
    <location>
        <begin position="97"/>
        <end position="140"/>
    </location>
</feature>
<dbReference type="InterPro" id="IPR025711">
    <property type="entry name" value="PepSY"/>
</dbReference>
<dbReference type="Gene3D" id="3.10.450.40">
    <property type="match status" value="2"/>
</dbReference>
<feature type="domain" description="Cell wall elongation regulator TseB-like" evidence="2">
    <location>
        <begin position="36"/>
        <end position="80"/>
    </location>
</feature>
<dbReference type="EMBL" id="JACXSI010000069">
    <property type="protein sequence ID" value="MBD3110423.1"/>
    <property type="molecule type" value="Genomic_DNA"/>
</dbReference>
<keyword evidence="4" id="KW-1185">Reference proteome</keyword>
<gene>
    <name evidence="3" type="ORF">IEO70_19025</name>
</gene>
<protein>
    <submittedName>
        <fullName evidence="3">DUF5590 domain-containing protein</fullName>
    </submittedName>
</protein>
<proteinExistence type="predicted"/>
<dbReference type="AlphaFoldDB" id="A0A927HEF3"/>
<dbReference type="Pfam" id="PF17881">
    <property type="entry name" value="TseB"/>
    <property type="match status" value="1"/>
</dbReference>
<comment type="caution">
    <text evidence="3">The sequence shown here is derived from an EMBL/GenBank/DDBJ whole genome shotgun (WGS) entry which is preliminary data.</text>
</comment>